<dbReference type="InterPro" id="IPR036412">
    <property type="entry name" value="HAD-like_sf"/>
</dbReference>
<gene>
    <name evidence="1" type="ORF">FHR84_000571</name>
</gene>
<dbReference type="PANTHER" id="PTHR43611">
    <property type="entry name" value="ALPHA-D-GLUCOSE 1-PHOSPHATE PHOSPHATASE"/>
    <property type="match status" value="1"/>
</dbReference>
<dbReference type="CDD" id="cd02603">
    <property type="entry name" value="HAD_sEH-N_like"/>
    <property type="match status" value="1"/>
</dbReference>
<dbReference type="SUPFAM" id="SSF56784">
    <property type="entry name" value="HAD-like"/>
    <property type="match status" value="1"/>
</dbReference>
<dbReference type="GO" id="GO:0016787">
    <property type="term" value="F:hydrolase activity"/>
    <property type="evidence" value="ECO:0007669"/>
    <property type="project" value="UniProtKB-KW"/>
</dbReference>
<keyword evidence="2" id="KW-1185">Reference proteome</keyword>
<sequence length="209" mass="23171">MKVILFDMFGVIAKVQSADSRAVLEQTAEADSDRFWASYWSSRPAYDRGEVSATTYWKSVGEQLGAPFGDQQVTDLVAADLASWSEINQGSVDLVSSLARKNIKLGLLSNAPEEIATHYENSHRWLEHFSVVGFSCRIGSAKPERAAYEWCWRELGAAPEEILFVDDREGNVLAARELGMYGHVFTSVHALATQLESSHEGVQDDQPIT</sequence>
<proteinExistence type="predicted"/>
<dbReference type="Pfam" id="PF00702">
    <property type="entry name" value="Hydrolase"/>
    <property type="match status" value="1"/>
</dbReference>
<name>A0A852Z4I2_9ACTN</name>
<accession>A0A852Z4I2</accession>
<dbReference type="Gene3D" id="3.40.50.1000">
    <property type="entry name" value="HAD superfamily/HAD-like"/>
    <property type="match status" value="1"/>
</dbReference>
<dbReference type="SFLD" id="SFLDG01129">
    <property type="entry name" value="C1.5:_HAD__Beta-PGM__Phosphata"/>
    <property type="match status" value="1"/>
</dbReference>
<dbReference type="Gene3D" id="1.10.150.240">
    <property type="entry name" value="Putative phosphatase, domain 2"/>
    <property type="match status" value="1"/>
</dbReference>
<dbReference type="InterPro" id="IPR006439">
    <property type="entry name" value="HAD-SF_hydro_IA"/>
</dbReference>
<dbReference type="PANTHER" id="PTHR43611:SF3">
    <property type="entry name" value="FLAVIN MONONUCLEOTIDE HYDROLASE 1, CHLOROPLATIC"/>
    <property type="match status" value="1"/>
</dbReference>
<dbReference type="InterPro" id="IPR023198">
    <property type="entry name" value="PGP-like_dom2"/>
</dbReference>
<dbReference type="RefSeq" id="WP_179533826.1">
    <property type="nucleotide sequence ID" value="NZ_JACBYW010000001.1"/>
</dbReference>
<organism evidence="1 2">
    <name type="scientific">Actinopolyspora biskrensis</name>
    <dbReference type="NCBI Taxonomy" id="1470178"/>
    <lineage>
        <taxon>Bacteria</taxon>
        <taxon>Bacillati</taxon>
        <taxon>Actinomycetota</taxon>
        <taxon>Actinomycetes</taxon>
        <taxon>Actinopolysporales</taxon>
        <taxon>Actinopolysporaceae</taxon>
        <taxon>Actinopolyspora</taxon>
    </lineage>
</organism>
<dbReference type="EMBL" id="JACBYW010000001">
    <property type="protein sequence ID" value="NYH77257.1"/>
    <property type="molecule type" value="Genomic_DNA"/>
</dbReference>
<dbReference type="Proteomes" id="UP000548304">
    <property type="component" value="Unassembled WGS sequence"/>
</dbReference>
<keyword evidence="1" id="KW-0378">Hydrolase</keyword>
<evidence type="ECO:0000313" key="2">
    <source>
        <dbReference type="Proteomes" id="UP000548304"/>
    </source>
</evidence>
<protein>
    <submittedName>
        <fullName evidence="1">Putative hydrolase of the HAD superfamily</fullName>
    </submittedName>
</protein>
<comment type="caution">
    <text evidence="1">The sequence shown here is derived from an EMBL/GenBank/DDBJ whole genome shotgun (WGS) entry which is preliminary data.</text>
</comment>
<evidence type="ECO:0000313" key="1">
    <source>
        <dbReference type="EMBL" id="NYH77257.1"/>
    </source>
</evidence>
<dbReference type="SFLD" id="SFLDS00003">
    <property type="entry name" value="Haloacid_Dehalogenase"/>
    <property type="match status" value="1"/>
</dbReference>
<dbReference type="AlphaFoldDB" id="A0A852Z4I2"/>
<dbReference type="PRINTS" id="PR00413">
    <property type="entry name" value="HADHALOGNASE"/>
</dbReference>
<reference evidence="1 2" key="1">
    <citation type="submission" date="2020-07" db="EMBL/GenBank/DDBJ databases">
        <title>Genomic Encyclopedia of Type Strains, Phase III (KMG-III): the genomes of soil and plant-associated and newly described type strains.</title>
        <authorList>
            <person name="Whitman W."/>
        </authorList>
    </citation>
    <scope>NUCLEOTIDE SEQUENCE [LARGE SCALE GENOMIC DNA]</scope>
    <source>
        <strain evidence="1 2">CECT 8576</strain>
    </source>
</reference>
<dbReference type="InterPro" id="IPR023214">
    <property type="entry name" value="HAD_sf"/>
</dbReference>
<dbReference type="NCBIfam" id="TIGR01509">
    <property type="entry name" value="HAD-SF-IA-v3"/>
    <property type="match status" value="1"/>
</dbReference>